<dbReference type="AlphaFoldDB" id="A0A3N5AYD0"/>
<protein>
    <submittedName>
        <fullName evidence="2">Uncharacterized protein</fullName>
    </submittedName>
</protein>
<gene>
    <name evidence="2" type="ORF">EDC24_2700</name>
</gene>
<keyword evidence="1" id="KW-0812">Transmembrane</keyword>
<dbReference type="Proteomes" id="UP000276443">
    <property type="component" value="Unassembled WGS sequence"/>
</dbReference>
<reference evidence="2 3" key="1">
    <citation type="submission" date="2018-11" db="EMBL/GenBank/DDBJ databases">
        <title>Genomic Encyclopedia of Type Strains, Phase IV (KMG-IV): sequencing the most valuable type-strain genomes for metagenomic binning, comparative biology and taxonomic classification.</title>
        <authorList>
            <person name="Goeker M."/>
        </authorList>
    </citation>
    <scope>NUCLEOTIDE SEQUENCE [LARGE SCALE GENOMIC DNA]</scope>
    <source>
        <strain evidence="2 3">DSM 18090</strain>
    </source>
</reference>
<comment type="caution">
    <text evidence="2">The sequence shown here is derived from an EMBL/GenBank/DDBJ whole genome shotgun (WGS) entry which is preliminary data.</text>
</comment>
<accession>A0A3N5AYD0</accession>
<keyword evidence="1" id="KW-1133">Transmembrane helix</keyword>
<organism evidence="2 3">
    <name type="scientific">Aquisalibacillus elongatus</name>
    <dbReference type="NCBI Taxonomy" id="485577"/>
    <lineage>
        <taxon>Bacteria</taxon>
        <taxon>Bacillati</taxon>
        <taxon>Bacillota</taxon>
        <taxon>Bacilli</taxon>
        <taxon>Bacillales</taxon>
        <taxon>Bacillaceae</taxon>
        <taxon>Aquisalibacillus</taxon>
    </lineage>
</organism>
<keyword evidence="3" id="KW-1185">Reference proteome</keyword>
<feature type="transmembrane region" description="Helical" evidence="1">
    <location>
        <begin position="12"/>
        <end position="29"/>
    </location>
</feature>
<name>A0A3N5AYD0_9BACI</name>
<proteinExistence type="predicted"/>
<evidence type="ECO:0000313" key="2">
    <source>
        <dbReference type="EMBL" id="RPF50266.1"/>
    </source>
</evidence>
<keyword evidence="1" id="KW-0472">Membrane</keyword>
<dbReference type="RefSeq" id="WP_124223395.1">
    <property type="nucleotide sequence ID" value="NZ_RKRF01000013.1"/>
</dbReference>
<sequence>MFKKTFKTIRPFLIGILTITVIVQGIVIYQEKNENQKLQEAFFKSFYYELNNTISDIENVSTDDEGTELTYKLNRIDKSLTRTALVMESGHLFLNRGINRSSLEGFFYHQPIMEFAKDGSLSENEKSKLNNIKKALEKVKEDSKEQGQINKKMSIEKFNEIIKENQTLYFK</sequence>
<evidence type="ECO:0000256" key="1">
    <source>
        <dbReference type="SAM" id="Phobius"/>
    </source>
</evidence>
<dbReference type="EMBL" id="RKRF01000013">
    <property type="protein sequence ID" value="RPF50266.1"/>
    <property type="molecule type" value="Genomic_DNA"/>
</dbReference>
<evidence type="ECO:0000313" key="3">
    <source>
        <dbReference type="Proteomes" id="UP000276443"/>
    </source>
</evidence>